<comment type="caution">
    <text evidence="1">The sequence shown here is derived from an EMBL/GenBank/DDBJ whole genome shotgun (WGS) entry which is preliminary data.</text>
</comment>
<evidence type="ECO:0000313" key="1">
    <source>
        <dbReference type="EMBL" id="GBP75209.1"/>
    </source>
</evidence>
<protein>
    <submittedName>
        <fullName evidence="1">Uncharacterized protein</fullName>
    </submittedName>
</protein>
<evidence type="ECO:0000313" key="2">
    <source>
        <dbReference type="Proteomes" id="UP000299102"/>
    </source>
</evidence>
<name>A0A4C1YKN8_EUMVA</name>
<sequence>MSDSLHSSAYINYLDTYKSRLSAASDNLFPAAMAYCTLHSERPFYVTGPVANDNKIEIRVTPTHSLAPDRLALDPTLHFRRRNFRSRNV</sequence>
<proteinExistence type="predicted"/>
<organism evidence="1 2">
    <name type="scientific">Eumeta variegata</name>
    <name type="common">Bagworm moth</name>
    <name type="synonym">Eumeta japonica</name>
    <dbReference type="NCBI Taxonomy" id="151549"/>
    <lineage>
        <taxon>Eukaryota</taxon>
        <taxon>Metazoa</taxon>
        <taxon>Ecdysozoa</taxon>
        <taxon>Arthropoda</taxon>
        <taxon>Hexapoda</taxon>
        <taxon>Insecta</taxon>
        <taxon>Pterygota</taxon>
        <taxon>Neoptera</taxon>
        <taxon>Endopterygota</taxon>
        <taxon>Lepidoptera</taxon>
        <taxon>Glossata</taxon>
        <taxon>Ditrysia</taxon>
        <taxon>Tineoidea</taxon>
        <taxon>Psychidae</taxon>
        <taxon>Oiketicinae</taxon>
        <taxon>Eumeta</taxon>
    </lineage>
</organism>
<keyword evidence="2" id="KW-1185">Reference proteome</keyword>
<dbReference type="Proteomes" id="UP000299102">
    <property type="component" value="Unassembled WGS sequence"/>
</dbReference>
<accession>A0A4C1YKN8</accession>
<reference evidence="1 2" key="1">
    <citation type="journal article" date="2019" name="Commun. Biol.">
        <title>The bagworm genome reveals a unique fibroin gene that provides high tensile strength.</title>
        <authorList>
            <person name="Kono N."/>
            <person name="Nakamura H."/>
            <person name="Ohtoshi R."/>
            <person name="Tomita M."/>
            <person name="Numata K."/>
            <person name="Arakawa K."/>
        </authorList>
    </citation>
    <scope>NUCLEOTIDE SEQUENCE [LARGE SCALE GENOMIC DNA]</scope>
</reference>
<dbReference type="OrthoDB" id="10555788at2759"/>
<gene>
    <name evidence="1" type="ORF">EVAR_88815_1</name>
</gene>
<dbReference type="AlphaFoldDB" id="A0A4C1YKN8"/>
<dbReference type="EMBL" id="BGZK01001239">
    <property type="protein sequence ID" value="GBP75209.1"/>
    <property type="molecule type" value="Genomic_DNA"/>
</dbReference>